<dbReference type="PANTHER" id="PTHR20855:SF136">
    <property type="match status" value="1"/>
</dbReference>
<feature type="region of interest" description="Disordered" evidence="6">
    <location>
        <begin position="179"/>
        <end position="207"/>
    </location>
</feature>
<gene>
    <name evidence="8" type="ORF">ABB37_01941</name>
</gene>
<keyword evidence="5" id="KW-0479">Metal-binding</keyword>
<evidence type="ECO:0000256" key="4">
    <source>
        <dbReference type="ARBA" id="ARBA00023136"/>
    </source>
</evidence>
<reference evidence="8 9" key="1">
    <citation type="submission" date="2015-07" db="EMBL/GenBank/DDBJ databases">
        <title>High-quality genome of monoxenous trypanosomatid Leptomonas pyrrhocoris.</title>
        <authorList>
            <person name="Flegontov P."/>
            <person name="Butenko A."/>
            <person name="Firsov S."/>
            <person name="Vlcek C."/>
            <person name="Logacheva M.D."/>
            <person name="Field M."/>
            <person name="Filatov D."/>
            <person name="Flegontova O."/>
            <person name="Gerasimov E."/>
            <person name="Jackson A.P."/>
            <person name="Kelly S."/>
            <person name="Opperdoes F."/>
            <person name="O'Reilly A."/>
            <person name="Votypka J."/>
            <person name="Yurchenko V."/>
            <person name="Lukes J."/>
        </authorList>
    </citation>
    <scope>NUCLEOTIDE SEQUENCE [LARGE SCALE GENOMIC DNA]</scope>
    <source>
        <strain evidence="8">H10</strain>
    </source>
</reference>
<dbReference type="GeneID" id="26902236"/>
<feature type="binding site" evidence="5">
    <location>
        <position position="389"/>
    </location>
    <ligand>
        <name>Zn(2+)</name>
        <dbReference type="ChEBI" id="CHEBI:29105"/>
    </ligand>
</feature>
<feature type="region of interest" description="Disordered" evidence="6">
    <location>
        <begin position="501"/>
        <end position="539"/>
    </location>
</feature>
<evidence type="ECO:0000256" key="6">
    <source>
        <dbReference type="SAM" id="MobiDB-lite"/>
    </source>
</evidence>
<feature type="compositionally biased region" description="Basic and acidic residues" evidence="6">
    <location>
        <begin position="515"/>
        <end position="537"/>
    </location>
</feature>
<evidence type="ECO:0000256" key="1">
    <source>
        <dbReference type="ARBA" id="ARBA00004141"/>
    </source>
</evidence>
<accession>A0A0N0DY33</accession>
<dbReference type="GO" id="GO:0046872">
    <property type="term" value="F:metal ion binding"/>
    <property type="evidence" value="ECO:0007669"/>
    <property type="project" value="UniProtKB-KW"/>
</dbReference>
<feature type="compositionally biased region" description="Gly residues" evidence="6">
    <location>
        <begin position="179"/>
        <end position="188"/>
    </location>
</feature>
<feature type="transmembrane region" description="Helical" evidence="7">
    <location>
        <begin position="469"/>
        <end position="496"/>
    </location>
</feature>
<dbReference type="RefSeq" id="XP_015662124.1">
    <property type="nucleotide sequence ID" value="XM_015798646.1"/>
</dbReference>
<feature type="compositionally biased region" description="Low complexity" evidence="6">
    <location>
        <begin position="258"/>
        <end position="271"/>
    </location>
</feature>
<feature type="region of interest" description="Disordered" evidence="6">
    <location>
        <begin position="296"/>
        <end position="319"/>
    </location>
</feature>
<evidence type="ECO:0000313" key="9">
    <source>
        <dbReference type="Proteomes" id="UP000037923"/>
    </source>
</evidence>
<dbReference type="OrthoDB" id="535992at2759"/>
<evidence type="ECO:0000313" key="8">
    <source>
        <dbReference type="EMBL" id="KPA83685.1"/>
    </source>
</evidence>
<dbReference type="VEuPathDB" id="TriTrypDB:LpyrH10_03_0920"/>
<dbReference type="InterPro" id="IPR004254">
    <property type="entry name" value="AdipoR/HlyIII-related"/>
</dbReference>
<feature type="region of interest" description="Disordered" evidence="6">
    <location>
        <begin position="1"/>
        <end position="94"/>
    </location>
</feature>
<feature type="transmembrane region" description="Helical" evidence="7">
    <location>
        <begin position="404"/>
        <end position="424"/>
    </location>
</feature>
<comment type="caution">
    <text evidence="8">The sequence shown here is derived from an EMBL/GenBank/DDBJ whole genome shotgun (WGS) entry which is preliminary data.</text>
</comment>
<evidence type="ECO:0000256" key="2">
    <source>
        <dbReference type="ARBA" id="ARBA00022692"/>
    </source>
</evidence>
<dbReference type="PANTHER" id="PTHR20855">
    <property type="entry name" value="ADIPOR/PROGESTIN RECEPTOR-RELATED"/>
    <property type="match status" value="1"/>
</dbReference>
<feature type="compositionally biased region" description="Basic and acidic residues" evidence="6">
    <location>
        <begin position="15"/>
        <end position="26"/>
    </location>
</feature>
<keyword evidence="2 7" id="KW-0812">Transmembrane</keyword>
<comment type="subcellular location">
    <subcellularLocation>
        <location evidence="1">Membrane</location>
        <topology evidence="1">Multi-pass membrane protein</topology>
    </subcellularLocation>
</comment>
<keyword evidence="4 7" id="KW-0472">Membrane</keyword>
<evidence type="ECO:0000256" key="5">
    <source>
        <dbReference type="PIRSR" id="PIRSR604254-1"/>
    </source>
</evidence>
<dbReference type="GO" id="GO:0038023">
    <property type="term" value="F:signaling receptor activity"/>
    <property type="evidence" value="ECO:0007669"/>
    <property type="project" value="TreeGrafter"/>
</dbReference>
<name>A0A0N0DY33_LEPPY</name>
<sequence length="763" mass="82448">MSLNVKTAGYQADAEPSRSGRVDTRVKPPHVANSAASYVIDPKDGSTRVSAPPAFPPPNADVLHRRPAAPRSSDPPQVSPEPPAPHLQTSPSPPLWARVQREVASWKRGTVSIHNVDPWLQFNVYIRRGFRHRLLRKREAVGSLFLYPHNESFNILTHLAAALLLLSLLLWPPRAALGGEGGGGGADGVQGRYEGGRRGGSPWTSGAEGQWLTAWSASLSDRSDGARASGRGSRGAEVRVPPPQQVPTWLHSLHGLPSSAGSSESASASNAQTGDERGGGAFDAAGRDEYWEGREGYGYVPPGGGASPRDDLRSNGAPPSAPLPSSWSAFFVYVLPISIFASTTTTTASPVAADSPLPLPISVAARLDLSFTPLTWCLLLTFLLSCVYHTFMPCCHSRRGYQQLLQCDIMGVLLSIVGSAYAYFACGMPCASERAMLWAAVVVAVFTLVCLYVAVVAPLWSFWIGVWCWLWAAVQGVIAWSLCAVVELITGAPLLFPPPSASRSVAQPPLQRAQRVSERRRCRGDDARPGPRARVNDRAPSSAAYDALLFWLHRHRQACTLQSCLASPTAAGPTDAGPTDTEAVHVTANQRALVMGVYVLLHLGFYRCLVYPKSQPAFGGFTQGVYYHNLSYLWLFIGGIVNVARFPERVVFHWTRSAARHARRLAAEEAAAWCAEELTRNVGDTAAAAAAASPSATTAHSSASWWRRFCFPKLMATYVVSASTLDYIGNSHNLWHICTVLSAFSNLLAVYYDCMEYDLVVCT</sequence>
<keyword evidence="9" id="KW-1185">Reference proteome</keyword>
<evidence type="ECO:0000256" key="3">
    <source>
        <dbReference type="ARBA" id="ARBA00022989"/>
    </source>
</evidence>
<dbReference type="Proteomes" id="UP000037923">
    <property type="component" value="Unassembled WGS sequence"/>
</dbReference>
<feature type="region of interest" description="Disordered" evidence="6">
    <location>
        <begin position="222"/>
        <end position="284"/>
    </location>
</feature>
<dbReference type="AlphaFoldDB" id="A0A0N0DY33"/>
<dbReference type="OMA" id="IRRGFRH"/>
<feature type="transmembrane region" description="Helical" evidence="7">
    <location>
        <begin position="373"/>
        <end position="392"/>
    </location>
</feature>
<keyword evidence="5" id="KW-0862">Zinc</keyword>
<feature type="transmembrane region" description="Helical" evidence="7">
    <location>
        <begin position="436"/>
        <end position="457"/>
    </location>
</feature>
<organism evidence="8 9">
    <name type="scientific">Leptomonas pyrrhocoris</name>
    <name type="common">Firebug parasite</name>
    <dbReference type="NCBI Taxonomy" id="157538"/>
    <lineage>
        <taxon>Eukaryota</taxon>
        <taxon>Discoba</taxon>
        <taxon>Euglenozoa</taxon>
        <taxon>Kinetoplastea</taxon>
        <taxon>Metakinetoplastina</taxon>
        <taxon>Trypanosomatida</taxon>
        <taxon>Trypanosomatidae</taxon>
        <taxon>Leishmaniinae</taxon>
        <taxon>Leptomonas</taxon>
    </lineage>
</organism>
<dbReference type="EMBL" id="LGTL01000003">
    <property type="protein sequence ID" value="KPA83685.1"/>
    <property type="molecule type" value="Genomic_DNA"/>
</dbReference>
<dbReference type="GO" id="GO:0016020">
    <property type="term" value="C:membrane"/>
    <property type="evidence" value="ECO:0007669"/>
    <property type="project" value="UniProtKB-SubCell"/>
</dbReference>
<protein>
    <submittedName>
        <fullName evidence="8">Uncharacterized protein</fullName>
    </submittedName>
</protein>
<evidence type="ECO:0000256" key="7">
    <source>
        <dbReference type="SAM" id="Phobius"/>
    </source>
</evidence>
<keyword evidence="3 7" id="KW-1133">Transmembrane helix</keyword>
<proteinExistence type="predicted"/>